<dbReference type="AlphaFoldDB" id="A0A100XYF3"/>
<feature type="transmembrane region" description="Helical" evidence="1">
    <location>
        <begin position="30"/>
        <end position="49"/>
    </location>
</feature>
<evidence type="ECO:0000256" key="1">
    <source>
        <dbReference type="SAM" id="Phobius"/>
    </source>
</evidence>
<organism evidence="2 3">
    <name type="scientific">Thermococcus celericrescens</name>
    <dbReference type="NCBI Taxonomy" id="227598"/>
    <lineage>
        <taxon>Archaea</taxon>
        <taxon>Methanobacteriati</taxon>
        <taxon>Methanobacteriota</taxon>
        <taxon>Thermococci</taxon>
        <taxon>Thermococcales</taxon>
        <taxon>Thermococcaceae</taxon>
        <taxon>Thermococcus</taxon>
    </lineage>
</organism>
<keyword evidence="1" id="KW-0472">Membrane</keyword>
<keyword evidence="3" id="KW-1185">Reference proteome</keyword>
<dbReference type="RefSeq" id="WP_058938455.1">
    <property type="nucleotide sequence ID" value="NZ_LLYW01000013.1"/>
</dbReference>
<name>A0A100XYF3_9EURY</name>
<evidence type="ECO:0000313" key="3">
    <source>
        <dbReference type="Proteomes" id="UP000053462"/>
    </source>
</evidence>
<protein>
    <submittedName>
        <fullName evidence="2">Uncharacterized protein</fullName>
    </submittedName>
</protein>
<evidence type="ECO:0000313" key="2">
    <source>
        <dbReference type="EMBL" id="KUH33946.1"/>
    </source>
</evidence>
<dbReference type="OrthoDB" id="101659at2157"/>
<feature type="transmembrane region" description="Helical" evidence="1">
    <location>
        <begin position="106"/>
        <end position="125"/>
    </location>
</feature>
<gene>
    <name evidence="2" type="ORF">APY94_04240</name>
</gene>
<sequence>MRLNRRDLLWMVLLLIPLAAFYVPSNIVRYPPFLIASVIVFVISLFMYHRARKKSEVGLEAFLSVQFIGLVLGQVESLLGVLLFILLAGVLTAWLPDSVSNGEPLGTIGAILYTSSIALLTYWLVEPKQKRSERRELRKTRYLVTALSIPSWDADRVLHADCDMLRRNSAELNNGPKRQKRQNIVPLFQAISYHLPRLERVFLLVSESILNWKDDRTTQYAREYLSERGFDAQGSAFEAKMRAFFLKLSECTGRPVLIRWPDGRRESIGSGEGVIEFVMVPAGNFDDVEECREAIKGALGEILKKESGEVTFDVTGGKTLVSVAMALEAIKGDCQAEYTKQEIQDVAPEESLYRVDLDVYSLKDLLNEMARSLNRRL</sequence>
<keyword evidence="1" id="KW-1133">Transmembrane helix</keyword>
<dbReference type="EMBL" id="LLYW01000013">
    <property type="protein sequence ID" value="KUH33946.1"/>
    <property type="molecule type" value="Genomic_DNA"/>
</dbReference>
<reference evidence="2 3" key="1">
    <citation type="submission" date="2015-10" db="EMBL/GenBank/DDBJ databases">
        <title>Draft genome sequence of Thermococcus celericrescens strain DSM 17994.</title>
        <authorList>
            <person name="Hong S.-J."/>
            <person name="Park C.-E."/>
            <person name="Shin J.-H."/>
        </authorList>
    </citation>
    <scope>NUCLEOTIDE SEQUENCE [LARGE SCALE GENOMIC DNA]</scope>
    <source>
        <strain evidence="2 3">DSM 17994</strain>
    </source>
</reference>
<keyword evidence="1" id="KW-0812">Transmembrane</keyword>
<dbReference type="Proteomes" id="UP000053462">
    <property type="component" value="Unassembled WGS sequence"/>
</dbReference>
<comment type="caution">
    <text evidence="2">The sequence shown here is derived from an EMBL/GenBank/DDBJ whole genome shotgun (WGS) entry which is preliminary data.</text>
</comment>
<feature type="transmembrane region" description="Helical" evidence="1">
    <location>
        <begin position="61"/>
        <end position="94"/>
    </location>
</feature>
<proteinExistence type="predicted"/>
<accession>A0A100XYF3</accession>